<keyword evidence="1" id="KW-0732">Signal</keyword>
<dbReference type="EMBL" id="JAFCIX010000312">
    <property type="protein sequence ID" value="KAH6595166.1"/>
    <property type="molecule type" value="Genomic_DNA"/>
</dbReference>
<feature type="signal peptide" evidence="1">
    <location>
        <begin position="1"/>
        <end position="18"/>
    </location>
</feature>
<name>A0ABQ8FAY6_9FUNG</name>
<dbReference type="Proteomes" id="UP001648503">
    <property type="component" value="Unassembled WGS sequence"/>
</dbReference>
<comment type="caution">
    <text evidence="2">The sequence shown here is derived from an EMBL/GenBank/DDBJ whole genome shotgun (WGS) entry which is preliminary data.</text>
</comment>
<evidence type="ECO:0000313" key="2">
    <source>
        <dbReference type="EMBL" id="KAH6595166.1"/>
    </source>
</evidence>
<protein>
    <submittedName>
        <fullName evidence="2">Uncharacterized protein</fullName>
    </submittedName>
</protein>
<accession>A0ABQ8FAY6</accession>
<feature type="chain" id="PRO_5046971358" evidence="1">
    <location>
        <begin position="19"/>
        <end position="254"/>
    </location>
</feature>
<gene>
    <name evidence="2" type="ORF">BASA50_005960</name>
</gene>
<reference evidence="2 3" key="1">
    <citation type="submission" date="2021-02" db="EMBL/GenBank/DDBJ databases">
        <title>Variation within the Batrachochytrium salamandrivorans European outbreak.</title>
        <authorList>
            <person name="Kelly M."/>
            <person name="Pasmans F."/>
            <person name="Shea T.P."/>
            <person name="Munoz J.F."/>
            <person name="Carranza S."/>
            <person name="Cuomo C.A."/>
            <person name="Martel A."/>
        </authorList>
    </citation>
    <scope>NUCLEOTIDE SEQUENCE [LARGE SCALE GENOMIC DNA]</scope>
    <source>
        <strain evidence="2 3">AMFP18/2</strain>
    </source>
</reference>
<proteinExistence type="predicted"/>
<evidence type="ECO:0000256" key="1">
    <source>
        <dbReference type="SAM" id="SignalP"/>
    </source>
</evidence>
<evidence type="ECO:0000313" key="3">
    <source>
        <dbReference type="Proteomes" id="UP001648503"/>
    </source>
</evidence>
<keyword evidence="3" id="KW-1185">Reference proteome</keyword>
<organism evidence="2 3">
    <name type="scientific">Batrachochytrium salamandrivorans</name>
    <dbReference type="NCBI Taxonomy" id="1357716"/>
    <lineage>
        <taxon>Eukaryota</taxon>
        <taxon>Fungi</taxon>
        <taxon>Fungi incertae sedis</taxon>
        <taxon>Chytridiomycota</taxon>
        <taxon>Chytridiomycota incertae sedis</taxon>
        <taxon>Chytridiomycetes</taxon>
        <taxon>Rhizophydiales</taxon>
        <taxon>Rhizophydiales incertae sedis</taxon>
        <taxon>Batrachochytrium</taxon>
    </lineage>
</organism>
<sequence length="254" mass="29602">MKLVSFAVVSFLAATVSAGFSAALGNADYNVHRLEKRGIIRDTQKKLQEEIKQVRAHYKEILDEYLGMKRREGHLQDNFFRLKFELNDSSYKSPKGNLAHRCNMAQALYESQSDANYQKYKSVMIAKEKLQTKVGEGLMWKYNLQQLREHNKNYPNDLWKVTSPAYYNKKILSDQISASCKSVERSHKLEDKYKAESEKIYKRWAAFGPDVKLLEQEYIAAAKNLESVKEEVWMNIVTCTHMTDFYQKLFGARK</sequence>